<gene>
    <name evidence="2" type="ORF">H9982_00315</name>
</gene>
<evidence type="ECO:0000313" key="3">
    <source>
        <dbReference type="Proteomes" id="UP000824246"/>
    </source>
</evidence>
<dbReference type="Pfam" id="PF12705">
    <property type="entry name" value="PDDEXK_1"/>
    <property type="match status" value="1"/>
</dbReference>
<proteinExistence type="predicted"/>
<dbReference type="InterPro" id="IPR027417">
    <property type="entry name" value="P-loop_NTPase"/>
</dbReference>
<name>A0A9D1VPM8_9BACT</name>
<reference evidence="2" key="1">
    <citation type="journal article" date="2021" name="PeerJ">
        <title>Extensive microbial diversity within the chicken gut microbiome revealed by metagenomics and culture.</title>
        <authorList>
            <person name="Gilroy R."/>
            <person name="Ravi A."/>
            <person name="Getino M."/>
            <person name="Pursley I."/>
            <person name="Horton D.L."/>
            <person name="Alikhan N.F."/>
            <person name="Baker D."/>
            <person name="Gharbi K."/>
            <person name="Hall N."/>
            <person name="Watson M."/>
            <person name="Adriaenssens E.M."/>
            <person name="Foster-Nyarko E."/>
            <person name="Jarju S."/>
            <person name="Secka A."/>
            <person name="Antonio M."/>
            <person name="Oren A."/>
            <person name="Chaudhuri R.R."/>
            <person name="La Ragione R."/>
            <person name="Hildebrand F."/>
            <person name="Pallen M.J."/>
        </authorList>
    </citation>
    <scope>NUCLEOTIDE SEQUENCE</scope>
    <source>
        <strain evidence="2">ChiHjej12B11-16260</strain>
    </source>
</reference>
<protein>
    <submittedName>
        <fullName evidence="2">PD-(D/E)XK nuclease family protein</fullName>
    </submittedName>
</protein>
<evidence type="ECO:0000313" key="2">
    <source>
        <dbReference type="EMBL" id="HIX44645.1"/>
    </source>
</evidence>
<comment type="caution">
    <text evidence="2">The sequence shown here is derived from an EMBL/GenBank/DDBJ whole genome shotgun (WGS) entry which is preliminary data.</text>
</comment>
<dbReference type="InterPro" id="IPR038726">
    <property type="entry name" value="PDDEXK_AddAB-type"/>
</dbReference>
<dbReference type="Gene3D" id="3.90.320.10">
    <property type="match status" value="1"/>
</dbReference>
<dbReference type="AlphaFoldDB" id="A0A9D1VPM8"/>
<organism evidence="2 3">
    <name type="scientific">Candidatus Barnesiella excrementipullorum</name>
    <dbReference type="NCBI Taxonomy" id="2838479"/>
    <lineage>
        <taxon>Bacteria</taxon>
        <taxon>Pseudomonadati</taxon>
        <taxon>Bacteroidota</taxon>
        <taxon>Bacteroidia</taxon>
        <taxon>Bacteroidales</taxon>
        <taxon>Barnesiellaceae</taxon>
        <taxon>Barnesiella</taxon>
    </lineage>
</organism>
<evidence type="ECO:0000259" key="1">
    <source>
        <dbReference type="Pfam" id="PF12705"/>
    </source>
</evidence>
<dbReference type="SUPFAM" id="SSF52540">
    <property type="entry name" value="P-loop containing nucleoside triphosphate hydrolases"/>
    <property type="match status" value="1"/>
</dbReference>
<dbReference type="InterPro" id="IPR011604">
    <property type="entry name" value="PDDEXK-like_dom_sf"/>
</dbReference>
<feature type="domain" description="PD-(D/E)XK endonuclease-like" evidence="1">
    <location>
        <begin position="675"/>
        <end position="972"/>
    </location>
</feature>
<reference evidence="2" key="2">
    <citation type="submission" date="2021-04" db="EMBL/GenBank/DDBJ databases">
        <authorList>
            <person name="Gilroy R."/>
        </authorList>
    </citation>
    <scope>NUCLEOTIDE SEQUENCE</scope>
    <source>
        <strain evidence="2">ChiHjej12B11-16260</strain>
    </source>
</reference>
<accession>A0A9D1VPM8</accession>
<dbReference type="EMBL" id="DXFB01000007">
    <property type="protein sequence ID" value="HIX44645.1"/>
    <property type="molecule type" value="Genomic_DNA"/>
</dbReference>
<sequence>MTPFLYRIADTFYKNYGKDLQRTAFIFPNRRSSIFFRHYLAQIAGKPIFSPPIYTINNFMQELSGMQLADHTELLFILYEEYLQLKKSGESFDKFVFWGEMLINDFDDIDKYLVDARRLFTNIKDLKEIETDYLLPEQIEVISRFWQSFLYPDTQSDKKSSFASLWQILYNLYANFRHRLAAQGSAYEGMAFYEVANRAQRGDLVLPDADRFVFIGFNAITKAEHILMQYLHNIGRGDFYWDYYAPTLQDNVNKASYFLTENRRQFPSRFDIGEEPIRTLPQYTVIPVSSGIGQTKQAGKILSDLIAQGVIDPAQALNTAIVLPDEEMLIPMLYAIPPEFSSINITMGYPLKNTPAATLFDAVGLMQKHIRWSSGTPLFYHTDVLAILNHHFVKKAVPHETKLVADNMIRYNKAYVSGAEFQCHPFLARLFTPVSSAQEAGTYLKDILDYLLGVDAGSQNGDGEEAPETPIAVTQIEREYLYHYRLAVIRLRDVIEAHGTQLDLFTYFSLLNKITAHLAIPFRGEPLSGLQIMGVLETRALDFENIIILSMNEGVFPAKKIASSFIPYNLRRGFEMATTDHQDSIYAYYFYRMTGRAKNVFMLYDSRTEGLKKGEMSRYIYQLKYHYSRLFPQLSITEKNISYNIVTEKPTAISVDKSEGVMELMREFLRGGRRRMSASGLNTYLNCPLQFYLQYAEQVQRDDEISENIDSSVFGSIYHGVMSEIYDRMKNGNAEVLVTADMLNAILKEKKFIGNLIAKWFSIVFFKMPPQEASRPKPLRGQHLIIAHIIEEYIKQTLLIDKESAPFTYIASEFRIDKDVYIPLDDGREVAFKAFIDRIDSKGDTIRIVDYKTGKDGTKFSSVEDLFDTLKDERRKAICQIALYCELYRRTFPAETRKLKPVIYKVKELFDDKFPQEITFGKNGLDNYDDIADEYREQLQKVLTEIFNPEIPFTQTQVEKNCKYCDFKDICKR</sequence>
<dbReference type="Proteomes" id="UP000824246">
    <property type="component" value="Unassembled WGS sequence"/>
</dbReference>